<dbReference type="InterPro" id="IPR001611">
    <property type="entry name" value="Leu-rich_rpt"/>
</dbReference>
<keyword evidence="5 14" id="KW-0812">Transmembrane</keyword>
<keyword evidence="11" id="KW-0675">Receptor</keyword>
<dbReference type="GO" id="GO:0005886">
    <property type="term" value="C:plasma membrane"/>
    <property type="evidence" value="ECO:0007669"/>
    <property type="project" value="TreeGrafter"/>
</dbReference>
<dbReference type="SMART" id="SM00369">
    <property type="entry name" value="LRR_TYP"/>
    <property type="match status" value="5"/>
</dbReference>
<evidence type="ECO:0000256" key="5">
    <source>
        <dbReference type="ARBA" id="ARBA00022692"/>
    </source>
</evidence>
<keyword evidence="7" id="KW-0677">Repeat</keyword>
<name>A0AAN9VD46_9ORTH</name>
<dbReference type="PANTHER" id="PTHR24365">
    <property type="entry name" value="TOLL-LIKE RECEPTOR"/>
    <property type="match status" value="1"/>
</dbReference>
<dbReference type="SUPFAM" id="SSF52058">
    <property type="entry name" value="L domain-like"/>
    <property type="match status" value="1"/>
</dbReference>
<evidence type="ECO:0000313" key="18">
    <source>
        <dbReference type="Proteomes" id="UP001378592"/>
    </source>
</evidence>
<evidence type="ECO:0000256" key="8">
    <source>
        <dbReference type="ARBA" id="ARBA00022859"/>
    </source>
</evidence>
<evidence type="ECO:0000256" key="13">
    <source>
        <dbReference type="SAM" id="MobiDB-lite"/>
    </source>
</evidence>
<keyword evidence="6 15" id="KW-0732">Signal</keyword>
<dbReference type="GO" id="GO:0038023">
    <property type="term" value="F:signaling receptor activity"/>
    <property type="evidence" value="ECO:0007669"/>
    <property type="project" value="TreeGrafter"/>
</dbReference>
<evidence type="ECO:0000256" key="15">
    <source>
        <dbReference type="SAM" id="SignalP"/>
    </source>
</evidence>
<feature type="transmembrane region" description="Helical" evidence="14">
    <location>
        <begin position="513"/>
        <end position="538"/>
    </location>
</feature>
<feature type="domain" description="TIR" evidence="16">
    <location>
        <begin position="566"/>
        <end position="708"/>
    </location>
</feature>
<dbReference type="AlphaFoldDB" id="A0AAN9VD46"/>
<dbReference type="SUPFAM" id="SSF52200">
    <property type="entry name" value="Toll/Interleukin receptor TIR domain"/>
    <property type="match status" value="1"/>
</dbReference>
<dbReference type="Gene3D" id="3.80.10.10">
    <property type="entry name" value="Ribonuclease Inhibitor"/>
    <property type="match status" value="1"/>
</dbReference>
<dbReference type="InterPro" id="IPR003591">
    <property type="entry name" value="Leu-rich_rpt_typical-subtyp"/>
</dbReference>
<dbReference type="InterPro" id="IPR032675">
    <property type="entry name" value="LRR_dom_sf"/>
</dbReference>
<evidence type="ECO:0000256" key="7">
    <source>
        <dbReference type="ARBA" id="ARBA00022737"/>
    </source>
</evidence>
<feature type="signal peptide" evidence="15">
    <location>
        <begin position="1"/>
        <end position="25"/>
    </location>
</feature>
<keyword evidence="10 14" id="KW-0472">Membrane</keyword>
<evidence type="ECO:0000256" key="6">
    <source>
        <dbReference type="ARBA" id="ARBA00022729"/>
    </source>
</evidence>
<evidence type="ECO:0000313" key="17">
    <source>
        <dbReference type="EMBL" id="KAK7792716.1"/>
    </source>
</evidence>
<comment type="subcellular location">
    <subcellularLocation>
        <location evidence="1">Membrane</location>
        <topology evidence="1">Single-pass type I membrane protein</topology>
    </subcellularLocation>
</comment>
<evidence type="ECO:0000256" key="10">
    <source>
        <dbReference type="ARBA" id="ARBA00023136"/>
    </source>
</evidence>
<comment type="caution">
    <text evidence="17">The sequence shown here is derived from an EMBL/GenBank/DDBJ whole genome shotgun (WGS) entry which is preliminary data.</text>
</comment>
<evidence type="ECO:0000256" key="9">
    <source>
        <dbReference type="ARBA" id="ARBA00022989"/>
    </source>
</evidence>
<feature type="region of interest" description="Disordered" evidence="13">
    <location>
        <begin position="715"/>
        <end position="751"/>
    </location>
</feature>
<protein>
    <recommendedName>
        <fullName evidence="16">TIR domain-containing protein</fullName>
    </recommendedName>
</protein>
<evidence type="ECO:0000256" key="4">
    <source>
        <dbReference type="ARBA" id="ARBA00022614"/>
    </source>
</evidence>
<dbReference type="Pfam" id="PF13855">
    <property type="entry name" value="LRR_8"/>
    <property type="match status" value="1"/>
</dbReference>
<keyword evidence="3" id="KW-0399">Innate immunity</keyword>
<keyword evidence="18" id="KW-1185">Reference proteome</keyword>
<dbReference type="Gene3D" id="3.40.50.10140">
    <property type="entry name" value="Toll/interleukin-1 receptor homology (TIR) domain"/>
    <property type="match status" value="1"/>
</dbReference>
<dbReference type="InterPro" id="IPR000157">
    <property type="entry name" value="TIR_dom"/>
</dbReference>
<dbReference type="Pfam" id="PF01582">
    <property type="entry name" value="TIR"/>
    <property type="match status" value="1"/>
</dbReference>
<dbReference type="GO" id="GO:0045087">
    <property type="term" value="P:innate immune response"/>
    <property type="evidence" value="ECO:0007669"/>
    <property type="project" value="UniProtKB-KW"/>
</dbReference>
<evidence type="ECO:0000256" key="2">
    <source>
        <dbReference type="ARBA" id="ARBA00009634"/>
    </source>
</evidence>
<dbReference type="PRINTS" id="PR01537">
    <property type="entry name" value="INTRLKN1R1F"/>
</dbReference>
<evidence type="ECO:0000256" key="11">
    <source>
        <dbReference type="ARBA" id="ARBA00023170"/>
    </source>
</evidence>
<gene>
    <name evidence="17" type="ORF">R5R35_003730</name>
</gene>
<sequence>MSNKSLSFFVKAMAALLIQNLHVTAKDLPMLNCMEINSVPLVSLRATCEHYLRPQLWVNCTTFHRSQQNAVWKIHMLFSIRYVTEKGESVLPFGTTCSSIVYMTWFAPQFESRYTLTFDEGLFVGLSKEVCKTPWSDCTYSLSLRADLDALPLFISTPDEPQFWKFSSPVFRPELGWLQVLDAEGAFDGHYPTVLPGLAGSSITNITLKGSFGSDVKGQLPHLNNLIGLKLLIITNNPMTDLTPDDLSNTTRIRILHLLKNKFHKIPTGIAQLEDLTELVFESISQNFVFSSETLSRLKSLTILHLSGTNIKHWPGKFRNHPFLEELYLNHCNLKNFSTEFSNFPELRVLNVRDNLLTSLSSNAFKGLDKLTTVDLSRNLLTSLPNNVFKGLGKLTKIDLSQNFLQELPPKIFIRDNPQPMIMFVNLSNNRIALFSEVTCAALSALKEVDIGSNLIDCSDCKAATLQHWLDVTKTTVKNVGRDAPLRCSQPPSLKGSLVQLMDYETCYNPGRFLWLGIGAPVAGVVVLFVVGGLCFYYRTEVLYFAHLAKVRATSKNKDKETERKACYDAFVCYSGKNRKWVLRRLVPLLERRPENYSLCLFDRDFRLGSHIVTNIVDAIDQSRKVIVVLTQHFIDSKWCQWELEMAQHKLFSEDREFLVLLELEPLERRRLPRLLRFLLDTRPVVRWPRPETAPAVMAAAAELRAVLGPSLRQTLLANPPTGDEPRPSSSSEDKLVLVANESGVANDAND</sequence>
<keyword evidence="8" id="KW-0391">Immunity</keyword>
<evidence type="ECO:0000256" key="3">
    <source>
        <dbReference type="ARBA" id="ARBA00022588"/>
    </source>
</evidence>
<dbReference type="Proteomes" id="UP001378592">
    <property type="component" value="Unassembled WGS sequence"/>
</dbReference>
<dbReference type="PANTHER" id="PTHR24365:SF530">
    <property type="entry name" value="MSTPROX-RELATED"/>
    <property type="match status" value="1"/>
</dbReference>
<dbReference type="GO" id="GO:0007165">
    <property type="term" value="P:signal transduction"/>
    <property type="evidence" value="ECO:0007669"/>
    <property type="project" value="InterPro"/>
</dbReference>
<reference evidence="17 18" key="1">
    <citation type="submission" date="2024-03" db="EMBL/GenBank/DDBJ databases">
        <title>The genome assembly and annotation of the cricket Gryllus longicercus Weissman &amp; Gray.</title>
        <authorList>
            <person name="Szrajer S."/>
            <person name="Gray D."/>
            <person name="Ylla G."/>
        </authorList>
    </citation>
    <scope>NUCLEOTIDE SEQUENCE [LARGE SCALE GENOMIC DNA]</scope>
    <source>
        <strain evidence="17">DAG 2021-001</strain>
        <tissue evidence="17">Whole body minus gut</tissue>
    </source>
</reference>
<keyword evidence="9 14" id="KW-1133">Transmembrane helix</keyword>
<dbReference type="InterPro" id="IPR035897">
    <property type="entry name" value="Toll_tir_struct_dom_sf"/>
</dbReference>
<organism evidence="17 18">
    <name type="scientific">Gryllus longicercus</name>
    <dbReference type="NCBI Taxonomy" id="2509291"/>
    <lineage>
        <taxon>Eukaryota</taxon>
        <taxon>Metazoa</taxon>
        <taxon>Ecdysozoa</taxon>
        <taxon>Arthropoda</taxon>
        <taxon>Hexapoda</taxon>
        <taxon>Insecta</taxon>
        <taxon>Pterygota</taxon>
        <taxon>Neoptera</taxon>
        <taxon>Polyneoptera</taxon>
        <taxon>Orthoptera</taxon>
        <taxon>Ensifera</taxon>
        <taxon>Gryllidea</taxon>
        <taxon>Grylloidea</taxon>
        <taxon>Gryllidae</taxon>
        <taxon>Gryllinae</taxon>
        <taxon>Gryllus</taxon>
    </lineage>
</organism>
<dbReference type="PROSITE" id="PS50104">
    <property type="entry name" value="TIR"/>
    <property type="match status" value="1"/>
</dbReference>
<proteinExistence type="inferred from homology"/>
<evidence type="ECO:0000256" key="12">
    <source>
        <dbReference type="ARBA" id="ARBA00023180"/>
    </source>
</evidence>
<keyword evidence="4" id="KW-0433">Leucine-rich repeat</keyword>
<dbReference type="PROSITE" id="PS51450">
    <property type="entry name" value="LRR"/>
    <property type="match status" value="1"/>
</dbReference>
<evidence type="ECO:0000256" key="14">
    <source>
        <dbReference type="SAM" id="Phobius"/>
    </source>
</evidence>
<dbReference type="SMART" id="SM00255">
    <property type="entry name" value="TIR"/>
    <property type="match status" value="1"/>
</dbReference>
<comment type="similarity">
    <text evidence="2">Belongs to the Toll-like receptor family.</text>
</comment>
<feature type="compositionally biased region" description="Basic and acidic residues" evidence="13">
    <location>
        <begin position="724"/>
        <end position="736"/>
    </location>
</feature>
<evidence type="ECO:0000259" key="16">
    <source>
        <dbReference type="PROSITE" id="PS50104"/>
    </source>
</evidence>
<evidence type="ECO:0000256" key="1">
    <source>
        <dbReference type="ARBA" id="ARBA00004479"/>
    </source>
</evidence>
<accession>A0AAN9VD46</accession>
<dbReference type="EMBL" id="JAZDUA010000430">
    <property type="protein sequence ID" value="KAK7792716.1"/>
    <property type="molecule type" value="Genomic_DNA"/>
</dbReference>
<keyword evidence="12" id="KW-0325">Glycoprotein</keyword>
<dbReference type="FunFam" id="3.40.50.10140:FF:000001">
    <property type="entry name" value="Toll-like receptor 2"/>
    <property type="match status" value="1"/>
</dbReference>
<feature type="chain" id="PRO_5042972137" description="TIR domain-containing protein" evidence="15">
    <location>
        <begin position="26"/>
        <end position="751"/>
    </location>
</feature>